<dbReference type="Pfam" id="PF00724">
    <property type="entry name" value="Oxidored_FMN"/>
    <property type="match status" value="1"/>
</dbReference>
<keyword evidence="4" id="KW-0521">NADP</keyword>
<evidence type="ECO:0000256" key="2">
    <source>
        <dbReference type="ARBA" id="ARBA00022630"/>
    </source>
</evidence>
<dbReference type="EMBL" id="FOCQ01000008">
    <property type="protein sequence ID" value="SEN30605.1"/>
    <property type="molecule type" value="Genomic_DNA"/>
</dbReference>
<dbReference type="GO" id="GO:0050661">
    <property type="term" value="F:NADP binding"/>
    <property type="evidence" value="ECO:0007669"/>
    <property type="project" value="InterPro"/>
</dbReference>
<dbReference type="InterPro" id="IPR013785">
    <property type="entry name" value="Aldolase_TIM"/>
</dbReference>
<dbReference type="InterPro" id="IPR001155">
    <property type="entry name" value="OxRdtase_FMN_N"/>
</dbReference>
<accession>A0A1H8FG42</accession>
<dbReference type="GO" id="GO:0003959">
    <property type="term" value="F:NADPH dehydrogenase activity"/>
    <property type="evidence" value="ECO:0007669"/>
    <property type="project" value="InterPro"/>
</dbReference>
<comment type="cofactor">
    <cofactor evidence="1">
        <name>FMN</name>
        <dbReference type="ChEBI" id="CHEBI:58210"/>
    </cofactor>
</comment>
<dbReference type="Gene3D" id="3.20.20.70">
    <property type="entry name" value="Aldolase class I"/>
    <property type="match status" value="1"/>
</dbReference>
<evidence type="ECO:0000256" key="4">
    <source>
        <dbReference type="ARBA" id="ARBA00022857"/>
    </source>
</evidence>
<dbReference type="STRING" id="1173111.SAMN05444955_108178"/>
<dbReference type="PANTHER" id="PTHR43303">
    <property type="entry name" value="NADPH DEHYDROGENASE C23G7.10C-RELATED"/>
    <property type="match status" value="1"/>
</dbReference>
<name>A0A1H8FG42_9BACL</name>
<dbReference type="RefSeq" id="WP_089968784.1">
    <property type="nucleotide sequence ID" value="NZ_FOCQ01000008.1"/>
</dbReference>
<gene>
    <name evidence="7" type="ORF">SAMN05444955_108178</name>
</gene>
<dbReference type="Proteomes" id="UP000199695">
    <property type="component" value="Unassembled WGS sequence"/>
</dbReference>
<organism evidence="7 8">
    <name type="scientific">Lihuaxuella thermophila</name>
    <dbReference type="NCBI Taxonomy" id="1173111"/>
    <lineage>
        <taxon>Bacteria</taxon>
        <taxon>Bacillati</taxon>
        <taxon>Bacillota</taxon>
        <taxon>Bacilli</taxon>
        <taxon>Bacillales</taxon>
        <taxon>Thermoactinomycetaceae</taxon>
        <taxon>Lihuaxuella</taxon>
    </lineage>
</organism>
<evidence type="ECO:0000256" key="1">
    <source>
        <dbReference type="ARBA" id="ARBA00001917"/>
    </source>
</evidence>
<keyword evidence="3" id="KW-0288">FMN</keyword>
<dbReference type="PANTHER" id="PTHR43303:SF4">
    <property type="entry name" value="NADPH DEHYDROGENASE C23G7.10C-RELATED"/>
    <property type="match status" value="1"/>
</dbReference>
<evidence type="ECO:0000313" key="7">
    <source>
        <dbReference type="EMBL" id="SEN30605.1"/>
    </source>
</evidence>
<feature type="domain" description="NADH:flavin oxidoreductase/NADH oxidase N-terminal" evidence="6">
    <location>
        <begin position="4"/>
        <end position="324"/>
    </location>
</feature>
<dbReference type="InterPro" id="IPR044152">
    <property type="entry name" value="YqjM-like"/>
</dbReference>
<evidence type="ECO:0000256" key="5">
    <source>
        <dbReference type="ARBA" id="ARBA00023002"/>
    </source>
</evidence>
<protein>
    <submittedName>
        <fullName evidence="7">2,4-dienoyl-CoA reductase</fullName>
    </submittedName>
</protein>
<dbReference type="SUPFAM" id="SSF51395">
    <property type="entry name" value="FMN-linked oxidoreductases"/>
    <property type="match status" value="1"/>
</dbReference>
<proteinExistence type="predicted"/>
<dbReference type="CDD" id="cd02932">
    <property type="entry name" value="OYE_YqiM_FMN"/>
    <property type="match status" value="1"/>
</dbReference>
<keyword evidence="2" id="KW-0285">Flavoprotein</keyword>
<dbReference type="OrthoDB" id="9772736at2"/>
<sequence>MIHLAKPFQLKGLVLKNRIVMPPMCQCSVWEKDGKPNDWHFVHYSSRAVGGAGLIIIEMTDVEPDGRISDYDLGLWSDEHIPAFARIISEVHKYGAKIGIQIAHAGRKAEDAEVPVSSTDVPFSREFKKPRALSTEEVKEMVVKFKEAARRAVEAGVDTIEIHGAHGYLIHQFHSPLINNRTDEYGKDLARFGVEIIQAMKSVMPENMPLIFRISAVEYAEGGYGLEHAIELCRRYRDAGVDIFHISSGGEAPIGVRKPGTHAGYQVPLARTIKQALDVPVIAVGNLDDPEVAESTLANGDADLIAVGRGMLRDPYWALHALQALEGETEAPRQYQVAFRQGRSAMS</sequence>
<evidence type="ECO:0000313" key="8">
    <source>
        <dbReference type="Proteomes" id="UP000199695"/>
    </source>
</evidence>
<evidence type="ECO:0000256" key="3">
    <source>
        <dbReference type="ARBA" id="ARBA00022643"/>
    </source>
</evidence>
<reference evidence="7 8" key="1">
    <citation type="submission" date="2016-10" db="EMBL/GenBank/DDBJ databases">
        <authorList>
            <person name="de Groot N.N."/>
        </authorList>
    </citation>
    <scope>NUCLEOTIDE SEQUENCE [LARGE SCALE GENOMIC DNA]</scope>
    <source>
        <strain evidence="7 8">DSM 46701</strain>
    </source>
</reference>
<keyword evidence="8" id="KW-1185">Reference proteome</keyword>
<evidence type="ECO:0000259" key="6">
    <source>
        <dbReference type="Pfam" id="PF00724"/>
    </source>
</evidence>
<dbReference type="AlphaFoldDB" id="A0A1H8FG42"/>
<keyword evidence="5" id="KW-0560">Oxidoreductase</keyword>
<dbReference type="GO" id="GO:0010181">
    <property type="term" value="F:FMN binding"/>
    <property type="evidence" value="ECO:0007669"/>
    <property type="project" value="InterPro"/>
</dbReference>